<dbReference type="Proteomes" id="UP000516305">
    <property type="component" value="Chromosome"/>
</dbReference>
<evidence type="ECO:0000256" key="1">
    <source>
        <dbReference type="ARBA" id="ARBA00022553"/>
    </source>
</evidence>
<dbReference type="GO" id="GO:0003677">
    <property type="term" value="F:DNA binding"/>
    <property type="evidence" value="ECO:0007669"/>
    <property type="project" value="UniProtKB-KW"/>
</dbReference>
<evidence type="ECO:0000313" key="7">
    <source>
        <dbReference type="Proteomes" id="UP000516305"/>
    </source>
</evidence>
<dbReference type="Pfam" id="PF00196">
    <property type="entry name" value="GerE"/>
    <property type="match status" value="1"/>
</dbReference>
<keyword evidence="2" id="KW-0238">DNA-binding</keyword>
<dbReference type="InterPro" id="IPR058245">
    <property type="entry name" value="NreC/VraR/RcsB-like_REC"/>
</dbReference>
<evidence type="ECO:0000313" key="6">
    <source>
        <dbReference type="EMBL" id="QNR23090.1"/>
    </source>
</evidence>
<evidence type="ECO:0000256" key="3">
    <source>
        <dbReference type="PROSITE-ProRule" id="PRU00169"/>
    </source>
</evidence>
<dbReference type="KEGG" id="chyd:H4K34_11965"/>
<evidence type="ECO:0000256" key="2">
    <source>
        <dbReference type="ARBA" id="ARBA00023125"/>
    </source>
</evidence>
<feature type="domain" description="HTH luxR-type" evidence="4">
    <location>
        <begin position="149"/>
        <end position="214"/>
    </location>
</feature>
<dbReference type="PROSITE" id="PS50110">
    <property type="entry name" value="RESPONSE_REGULATORY"/>
    <property type="match status" value="1"/>
</dbReference>
<dbReference type="AlphaFoldDB" id="A0A7H0VBJ2"/>
<dbReference type="SMART" id="SM00448">
    <property type="entry name" value="REC"/>
    <property type="match status" value="1"/>
</dbReference>
<protein>
    <submittedName>
        <fullName evidence="6">Response regulator transcription factor</fullName>
    </submittedName>
</protein>
<name>A0A7H0VBJ2_9FLAO</name>
<dbReference type="EMBL" id="CP060139">
    <property type="protein sequence ID" value="QNR23090.1"/>
    <property type="molecule type" value="Genomic_DNA"/>
</dbReference>
<sequence length="218" mass="24807">MAGNILIVDDHPVVQMGMSSFMERNKLFSQIDVVGTGKEAVKKIKEHQSDPDFYQMAIVDINLPDYEALALVKFMLDRAPEMAIMMFSMEPPKLYIKRLIKLGVKGFLNKTSTDDEMLFAIRSIISGKSYFSSDILMEVMNDKDDADELSNISNDLSERESEILGLMIRGKSPKEICELLNLHKSSVATYRTRIFDKIGVKSNFELYQWALKEGLIHP</sequence>
<dbReference type="InterPro" id="IPR016032">
    <property type="entry name" value="Sig_transdc_resp-reg_C-effctor"/>
</dbReference>
<dbReference type="GO" id="GO:0006355">
    <property type="term" value="P:regulation of DNA-templated transcription"/>
    <property type="evidence" value="ECO:0007669"/>
    <property type="project" value="InterPro"/>
</dbReference>
<gene>
    <name evidence="6" type="ORF">H4K34_11965</name>
</gene>
<feature type="modified residue" description="4-aspartylphosphate" evidence="3">
    <location>
        <position position="60"/>
    </location>
</feature>
<reference evidence="6 7" key="1">
    <citation type="submission" date="2020-08" db="EMBL/GenBank/DDBJ databases">
        <title>Croceimicrobium hydrocarbonivorans gen. nov., sp. nov., a novel marine bacterium isolated from a bacterial consortium that degrades polyethylene terephthalate.</title>
        <authorList>
            <person name="Liu R."/>
        </authorList>
    </citation>
    <scope>NUCLEOTIDE SEQUENCE [LARGE SCALE GENOMIC DNA]</scope>
    <source>
        <strain evidence="6 7">A20-9</strain>
    </source>
</reference>
<dbReference type="PROSITE" id="PS50043">
    <property type="entry name" value="HTH_LUXR_2"/>
    <property type="match status" value="1"/>
</dbReference>
<dbReference type="GO" id="GO:0000160">
    <property type="term" value="P:phosphorelay signal transduction system"/>
    <property type="evidence" value="ECO:0007669"/>
    <property type="project" value="InterPro"/>
</dbReference>
<dbReference type="InterPro" id="IPR001789">
    <property type="entry name" value="Sig_transdc_resp-reg_receiver"/>
</dbReference>
<dbReference type="CDD" id="cd17535">
    <property type="entry name" value="REC_NarL-like"/>
    <property type="match status" value="1"/>
</dbReference>
<dbReference type="InterPro" id="IPR011006">
    <property type="entry name" value="CheY-like_superfamily"/>
</dbReference>
<keyword evidence="7" id="KW-1185">Reference proteome</keyword>
<feature type="domain" description="Response regulatory" evidence="5">
    <location>
        <begin position="4"/>
        <end position="125"/>
    </location>
</feature>
<dbReference type="SUPFAM" id="SSF46894">
    <property type="entry name" value="C-terminal effector domain of the bipartite response regulators"/>
    <property type="match status" value="1"/>
</dbReference>
<dbReference type="PRINTS" id="PR00038">
    <property type="entry name" value="HTHLUXR"/>
</dbReference>
<dbReference type="InterPro" id="IPR000792">
    <property type="entry name" value="Tscrpt_reg_LuxR_C"/>
</dbReference>
<dbReference type="CDD" id="cd06170">
    <property type="entry name" value="LuxR_C_like"/>
    <property type="match status" value="1"/>
</dbReference>
<dbReference type="RefSeq" id="WP_210757626.1">
    <property type="nucleotide sequence ID" value="NZ_CP060139.1"/>
</dbReference>
<dbReference type="PANTHER" id="PTHR43214:SF43">
    <property type="entry name" value="TWO-COMPONENT RESPONSE REGULATOR"/>
    <property type="match status" value="1"/>
</dbReference>
<keyword evidence="1 3" id="KW-0597">Phosphoprotein</keyword>
<dbReference type="PANTHER" id="PTHR43214">
    <property type="entry name" value="TWO-COMPONENT RESPONSE REGULATOR"/>
    <property type="match status" value="1"/>
</dbReference>
<dbReference type="Pfam" id="PF00072">
    <property type="entry name" value="Response_reg"/>
    <property type="match status" value="1"/>
</dbReference>
<dbReference type="SMART" id="SM00421">
    <property type="entry name" value="HTH_LUXR"/>
    <property type="match status" value="1"/>
</dbReference>
<dbReference type="SUPFAM" id="SSF52172">
    <property type="entry name" value="CheY-like"/>
    <property type="match status" value="1"/>
</dbReference>
<accession>A0A7H0VBJ2</accession>
<proteinExistence type="predicted"/>
<organism evidence="6 7">
    <name type="scientific">Croceimicrobium hydrocarbonivorans</name>
    <dbReference type="NCBI Taxonomy" id="2761580"/>
    <lineage>
        <taxon>Bacteria</taxon>
        <taxon>Pseudomonadati</taxon>
        <taxon>Bacteroidota</taxon>
        <taxon>Flavobacteriia</taxon>
        <taxon>Flavobacteriales</taxon>
        <taxon>Owenweeksiaceae</taxon>
        <taxon>Croceimicrobium</taxon>
    </lineage>
</organism>
<dbReference type="InterPro" id="IPR039420">
    <property type="entry name" value="WalR-like"/>
</dbReference>
<evidence type="ECO:0000259" key="5">
    <source>
        <dbReference type="PROSITE" id="PS50110"/>
    </source>
</evidence>
<evidence type="ECO:0000259" key="4">
    <source>
        <dbReference type="PROSITE" id="PS50043"/>
    </source>
</evidence>
<dbReference type="Gene3D" id="3.40.50.2300">
    <property type="match status" value="1"/>
</dbReference>